<dbReference type="Gene3D" id="3.30.379.10">
    <property type="entry name" value="Chitobiase/beta-hexosaminidase domain 2-like"/>
    <property type="match status" value="1"/>
</dbReference>
<dbReference type="InterPro" id="IPR024361">
    <property type="entry name" value="BACON"/>
</dbReference>
<sequence length="961" mass="109530">MSEINFRIYVYMLPVIVLCFFTGILHGQSLVSAEDNGDKFPLVGEKALPVYIGADEDPGVVRALKNFGEDVFRVTGKSPEISEITDKLPSRVVLAGTLGNNAWIDRLVAEGKLRVNDIAGQWETFLIRVVDHPFEGVDQALVITGSDKRGTIFGLYDLSEQIGVSPWYWWADVPVRKKQHIYLGKERYSHGTPAVKYRGIFINDEAPALSGWAHEKFGGFNHKFYEKVFELILRLKGNFLWPAMWGRAFYDDDPLNATLADEYGIVVSTSHHEPLMRAHAEWSRYGKGAWNYETNKAALQDFWKEGIARMGANESIVTLGMRGDGDEPMSEENNIALLEKIIDDQRKIISDVTGKPAEETLQVWTLYKEVQEYYDKGMRVPDDVTLFLCDDNWGNVRKLPDPYAAPRKGGYGMYYHFDYVGGPRNYKWLNTNPIPRIWEQMNLTYRHGVDRIWVVNVGDIKPMELPVSFFLDYAWSPDKWPAERIGEYVESWSERQFGPEYAAEISELLSLYTKYNSRRKPELLDADTYSLVDYREAERVVEDYNRLAEKADRIHEALPESYKDAFYQLVAFPVKACANLNELYVTVAKNRWYAKQGRATTNAMAKRAKVLYRKDEELTEAYHTMGDGKWNHMMSQTHIGYTYWQQPEKQSMPKVEEIKLSRKSGLGVAVEGSSSWWPEARKKAVSPEITPYQTGRRYLDIFNRGQKKLKYSITSNAAWLTLSSTEGETEGEERIWLTVDWDKIPADATGTSVVIRSGKEKVEVAVPVRTYFGQNVKGFIEQNGYIAMEAAHFTAKKELTGIQYGIIPDLGRTGSAVTLYPVILDREVLNNEGHGLEYRIYVNTPGTIKIHTLVSPTLNYQNSEAGKRLAVSLDDDPPEIVSMHSENDGRQWGKWVADNINTLVSEHQIKTPGEHILRVRMLDTGIVLQKIIIDTGGLKPSYLGPEESRFVIEEQEGIHVK</sequence>
<dbReference type="STRING" id="1150368.SAMN02927921_03659"/>
<accession>A0A1K1RKG3</accession>
<dbReference type="InterPro" id="IPR041437">
    <property type="entry name" value="GH115_C"/>
</dbReference>
<dbReference type="PANTHER" id="PTHR37842">
    <property type="match status" value="1"/>
</dbReference>
<name>A0A1K1RKG3_9FLAO</name>
<keyword evidence="1 4" id="KW-0378">Hydrolase</keyword>
<dbReference type="InterPro" id="IPR031924">
    <property type="entry name" value="GH115"/>
</dbReference>
<evidence type="ECO:0000256" key="1">
    <source>
        <dbReference type="ARBA" id="ARBA00022801"/>
    </source>
</evidence>
<dbReference type="EMBL" id="FPJE01000027">
    <property type="protein sequence ID" value="SFW72283.1"/>
    <property type="molecule type" value="Genomic_DNA"/>
</dbReference>
<dbReference type="InterPro" id="IPR029018">
    <property type="entry name" value="Hex-like_dom2"/>
</dbReference>
<evidence type="ECO:0000313" key="4">
    <source>
        <dbReference type="EMBL" id="SFW72283.1"/>
    </source>
</evidence>
<dbReference type="AlphaFoldDB" id="A0A1K1RKG3"/>
<dbReference type="OrthoDB" id="8727830at2"/>
<dbReference type="GO" id="GO:0016787">
    <property type="term" value="F:hydrolase activity"/>
    <property type="evidence" value="ECO:0007669"/>
    <property type="project" value="UniProtKB-KW"/>
</dbReference>
<dbReference type="Gene3D" id="1.20.58.2150">
    <property type="match status" value="1"/>
</dbReference>
<feature type="domain" description="BACON" evidence="3">
    <location>
        <begin position="702"/>
        <end position="767"/>
    </location>
</feature>
<evidence type="ECO:0000259" key="2">
    <source>
        <dbReference type="Pfam" id="PF17829"/>
    </source>
</evidence>
<dbReference type="Pfam" id="PF19190">
    <property type="entry name" value="BACON_2"/>
    <property type="match status" value="1"/>
</dbReference>
<protein>
    <submittedName>
        <fullName evidence="4">Glycosyl hydrolase family 115</fullName>
    </submittedName>
</protein>
<dbReference type="GO" id="GO:0005975">
    <property type="term" value="P:carbohydrate metabolic process"/>
    <property type="evidence" value="ECO:0007669"/>
    <property type="project" value="UniProtKB-ARBA"/>
</dbReference>
<dbReference type="SUPFAM" id="SSF55545">
    <property type="entry name" value="beta-N-acetylhexosaminidase-like domain"/>
    <property type="match status" value="1"/>
</dbReference>
<reference evidence="4 5" key="1">
    <citation type="submission" date="2016-11" db="EMBL/GenBank/DDBJ databases">
        <authorList>
            <person name="Jaros S."/>
            <person name="Januszkiewicz K."/>
            <person name="Wedrychowicz H."/>
        </authorList>
    </citation>
    <scope>NUCLEOTIDE SEQUENCE [LARGE SCALE GENOMIC DNA]</scope>
    <source>
        <strain evidence="4 5">CGMCC 1.12145</strain>
    </source>
</reference>
<dbReference type="Proteomes" id="UP000182248">
    <property type="component" value="Unassembled WGS sequence"/>
</dbReference>
<gene>
    <name evidence="4" type="ORF">SAMN02927921_03659</name>
</gene>
<dbReference type="Pfam" id="PF17829">
    <property type="entry name" value="GH115_C"/>
    <property type="match status" value="1"/>
</dbReference>
<feature type="domain" description="Gylcosyl hydrolase 115 C-terminal" evidence="2">
    <location>
        <begin position="778"/>
        <end position="947"/>
    </location>
</feature>
<evidence type="ECO:0000259" key="3">
    <source>
        <dbReference type="Pfam" id="PF19190"/>
    </source>
</evidence>
<organism evidence="4 5">
    <name type="scientific">Sinomicrobium oceani</name>
    <dbReference type="NCBI Taxonomy" id="1150368"/>
    <lineage>
        <taxon>Bacteria</taxon>
        <taxon>Pseudomonadati</taxon>
        <taxon>Bacteroidota</taxon>
        <taxon>Flavobacteriia</taxon>
        <taxon>Flavobacteriales</taxon>
        <taxon>Flavobacteriaceae</taxon>
        <taxon>Sinomicrobium</taxon>
    </lineage>
</organism>
<dbReference type="PANTHER" id="PTHR37842:SF2">
    <property type="entry name" value="GYLCOSYL HYDROLASE 115 C-TERMINAL DOMAIN-CONTAINING PROTEIN"/>
    <property type="match status" value="1"/>
</dbReference>
<dbReference type="Pfam" id="PF15979">
    <property type="entry name" value="Glyco_hydro_115"/>
    <property type="match status" value="1"/>
</dbReference>
<dbReference type="Gene3D" id="3.20.20.520">
    <property type="entry name" value="Glycosyl hydrolase family 115"/>
    <property type="match status" value="1"/>
</dbReference>
<dbReference type="InterPro" id="IPR042301">
    <property type="entry name" value="GH115_sf"/>
</dbReference>
<proteinExistence type="predicted"/>
<evidence type="ECO:0000313" key="5">
    <source>
        <dbReference type="Proteomes" id="UP000182248"/>
    </source>
</evidence>
<keyword evidence="5" id="KW-1185">Reference proteome</keyword>
<dbReference type="RefSeq" id="WP_083564988.1">
    <property type="nucleotide sequence ID" value="NZ_FPJE01000027.1"/>
</dbReference>
<dbReference type="Gene3D" id="2.60.120.1620">
    <property type="match status" value="1"/>
</dbReference>